<evidence type="ECO:0000313" key="10">
    <source>
        <dbReference type="EMBL" id="GLQ32436.1"/>
    </source>
</evidence>
<dbReference type="InterPro" id="IPR038257">
    <property type="entry name" value="CRISPR-assoc_Cas3_HD_sf"/>
</dbReference>
<dbReference type="SUPFAM" id="SSF52540">
    <property type="entry name" value="P-loop containing nucleoside triphosphate hydrolases"/>
    <property type="match status" value="1"/>
</dbReference>
<evidence type="ECO:0000256" key="4">
    <source>
        <dbReference type="ARBA" id="ARBA00022741"/>
    </source>
</evidence>
<evidence type="ECO:0000256" key="2">
    <source>
        <dbReference type="ARBA" id="ARBA00009046"/>
    </source>
</evidence>
<evidence type="ECO:0000256" key="8">
    <source>
        <dbReference type="ARBA" id="ARBA00023118"/>
    </source>
</evidence>
<accession>A0AA37SDC5</accession>
<evidence type="ECO:0000256" key="7">
    <source>
        <dbReference type="ARBA" id="ARBA00022840"/>
    </source>
</evidence>
<feature type="domain" description="HD Cas3-type" evidence="9">
    <location>
        <begin position="100"/>
        <end position="339"/>
    </location>
</feature>
<comment type="caution">
    <text evidence="10">The sequence shown here is derived from an EMBL/GenBank/DDBJ whole genome shotgun (WGS) entry which is preliminary data.</text>
</comment>
<comment type="similarity">
    <text evidence="1">In the N-terminal section; belongs to the CRISPR-associated nuclease Cas3-HD family.</text>
</comment>
<dbReference type="RefSeq" id="WP_284382413.1">
    <property type="nucleotide sequence ID" value="NZ_BSNM01000015.1"/>
</dbReference>
<dbReference type="Gene3D" id="3.40.50.300">
    <property type="entry name" value="P-loop containing nucleotide triphosphate hydrolases"/>
    <property type="match status" value="1"/>
</dbReference>
<evidence type="ECO:0000256" key="1">
    <source>
        <dbReference type="ARBA" id="ARBA00006847"/>
    </source>
</evidence>
<dbReference type="Pfam" id="PF22590">
    <property type="entry name" value="Cas3-like_C_2"/>
    <property type="match status" value="1"/>
</dbReference>
<evidence type="ECO:0000256" key="3">
    <source>
        <dbReference type="ARBA" id="ARBA00022723"/>
    </source>
</evidence>
<dbReference type="GO" id="GO:0016787">
    <property type="term" value="F:hydrolase activity"/>
    <property type="evidence" value="ECO:0007669"/>
    <property type="project" value="UniProtKB-KW"/>
</dbReference>
<dbReference type="Proteomes" id="UP001161389">
    <property type="component" value="Unassembled WGS sequence"/>
</dbReference>
<evidence type="ECO:0000259" key="9">
    <source>
        <dbReference type="PROSITE" id="PS51643"/>
    </source>
</evidence>
<protein>
    <submittedName>
        <fullName evidence="10">Type I-F CRISPR-associated helicase Cas3</fullName>
    </submittedName>
</protein>
<dbReference type="NCBIfam" id="TIGR02562">
    <property type="entry name" value="cas3_yersinia"/>
    <property type="match status" value="1"/>
</dbReference>
<keyword evidence="5" id="KW-0378">Hydrolase</keyword>
<keyword evidence="4" id="KW-0547">Nucleotide-binding</keyword>
<evidence type="ECO:0000313" key="11">
    <source>
        <dbReference type="Proteomes" id="UP001161389"/>
    </source>
</evidence>
<dbReference type="PROSITE" id="PS51643">
    <property type="entry name" value="HD_CAS3"/>
    <property type="match status" value="1"/>
</dbReference>
<keyword evidence="6" id="KW-0347">Helicase</keyword>
<name>A0AA37SDC5_9GAMM</name>
<keyword evidence="7" id="KW-0067">ATP-binding</keyword>
<gene>
    <name evidence="10" type="ORF">GCM10007876_29150</name>
</gene>
<dbReference type="AlphaFoldDB" id="A0AA37SDC5"/>
<keyword evidence="8" id="KW-0051">Antiviral defense</keyword>
<dbReference type="GO" id="GO:0005524">
    <property type="term" value="F:ATP binding"/>
    <property type="evidence" value="ECO:0007669"/>
    <property type="project" value="UniProtKB-KW"/>
</dbReference>
<proteinExistence type="inferred from homology"/>
<reference evidence="10" key="1">
    <citation type="journal article" date="2014" name="Int. J. Syst. Evol. Microbiol.">
        <title>Complete genome sequence of Corynebacterium casei LMG S-19264T (=DSM 44701T), isolated from a smear-ripened cheese.</title>
        <authorList>
            <consortium name="US DOE Joint Genome Institute (JGI-PGF)"/>
            <person name="Walter F."/>
            <person name="Albersmeier A."/>
            <person name="Kalinowski J."/>
            <person name="Ruckert C."/>
        </authorList>
    </citation>
    <scope>NUCLEOTIDE SEQUENCE</scope>
    <source>
        <strain evidence="10">NBRC 110071</strain>
    </source>
</reference>
<dbReference type="EMBL" id="BSNM01000015">
    <property type="protein sequence ID" value="GLQ32436.1"/>
    <property type="molecule type" value="Genomic_DNA"/>
</dbReference>
<dbReference type="InterPro" id="IPR027417">
    <property type="entry name" value="P-loop_NTPase"/>
</dbReference>
<sequence length="1105" mass="125391">MMVIFVSQCEKNALKKTRRVLDAFADRIGDNTWQTVITQEGLEAVKKLLRKTASKSTAVSCHWVRSRSRSDLLWVVGKRDKFDEVGRVPVNTTDKEVHLVENQWHTLEAIRLLSSIAALFHDFGKANKLFQKKIDSTQKTPVSEPYRHEWVSLRMFEAFVMSSKKGDSLNDQCWLEKLSLIQPSDEKGLWGELVQDTPEEAQPSPFKTLPPLAQTVAWLILTHHKLPSPEHSKKDQKEDRVGESSVPFKHTDFHLTKYLTPTWNSPQSKKDGWKKPDFKQVWDVNNRSPIKSLNWCVQARKVSDRALRYLSFTADANYLNDKFTLHLSRLSLMLADHHYSSQDANPDDQDKNYSIYANTDRDTGVFKQKLDEHLIGVQRNSLKFVNALPDLKVSLPSLNKVRALEERSKAKPFKWQNKASDLAVSLAEESEENGFFGVNMASTGKGKTLANAKIMYGLSSRKAGCRFSIALGLRALTLQTGEALKSRLRVTDEELAVLIGSQAVKQLYDDNQAGYCEDKAVDTGSESEADILQINQNVIYNGYQSDGPLEPWLANRPKLQKLLNAPILVSTIDHLMPATEAQRGGKQIAPMLRLLTSDLILDEPDDFDVDDTWALTRMVNWAGMLGARVLLSSATLPPDTVHALFDSYREGRQHFNQARGKQTDQVCCAWFDELQSTSSNVSSSETFKSCHQEFIDDRVQELLKAEVTQRSKLVNVPITTTEPSDVIQSMGNTVLDCIYQLHDIHKESNNEGTKSLSLGLVRMANINPLVALAKFIAQQPIKKGYQLHLCVYHGQQPLIVRSSMEHVLDRVFDRHNPEALWEHPEIRQALNDSGAQHHVFVVLGTSVMEVGRDWDASWGIAEPSSMRSIIQFAGRINRHRRLSVNEANLVLLNTNYRALNKPGGVAFCRPGFEKETLKLSSHDLNTILLPEHYETIRSIPRINKNEELDVHNRLVDLEHQRLYDALLNRQDLSACVWWEKPCHHTYLLQDQTRFRASMPSIDYFLNLGDEDGQPVFHAWHTSGEHKPSGALFDMAFDLEEGRALSSVSFWATSSYSALIEQRIGTETQDKDRLINCMTFGAINLRNLKDTKQWQYSEGYGVHQSL</sequence>
<keyword evidence="11" id="KW-1185">Reference proteome</keyword>
<dbReference type="Pfam" id="PF21384">
    <property type="entry name" value="Cas3_I-F_Cas2"/>
    <property type="match status" value="1"/>
</dbReference>
<comment type="similarity">
    <text evidence="2">In the central section; belongs to the CRISPR-associated helicase Cas3 family.</text>
</comment>
<dbReference type="InterPro" id="IPR054712">
    <property type="entry name" value="Cas3-like_dom"/>
</dbReference>
<dbReference type="GO" id="GO:0051607">
    <property type="term" value="P:defense response to virus"/>
    <property type="evidence" value="ECO:0007669"/>
    <property type="project" value="UniProtKB-KW"/>
</dbReference>
<dbReference type="InterPro" id="IPR048823">
    <property type="entry name" value="Cas3_I-F_Cas2"/>
</dbReference>
<dbReference type="Gene3D" id="1.10.3210.30">
    <property type="match status" value="1"/>
</dbReference>
<keyword evidence="3" id="KW-0479">Metal-binding</keyword>
<dbReference type="GO" id="GO:0046872">
    <property type="term" value="F:metal ion binding"/>
    <property type="evidence" value="ECO:0007669"/>
    <property type="project" value="UniProtKB-KW"/>
</dbReference>
<dbReference type="InterPro" id="IPR006483">
    <property type="entry name" value="CRISPR-assoc_Cas3_HD"/>
</dbReference>
<evidence type="ECO:0000256" key="6">
    <source>
        <dbReference type="ARBA" id="ARBA00022806"/>
    </source>
</evidence>
<dbReference type="InterPro" id="IPR013395">
    <property type="entry name" value="CRISPR-assoc_Cas3_yers"/>
</dbReference>
<reference evidence="10" key="2">
    <citation type="submission" date="2023-01" db="EMBL/GenBank/DDBJ databases">
        <title>Draft genome sequence of Litoribrevibacter albus strain NBRC 110071.</title>
        <authorList>
            <person name="Sun Q."/>
            <person name="Mori K."/>
        </authorList>
    </citation>
    <scope>NUCLEOTIDE SEQUENCE</scope>
    <source>
        <strain evidence="10">NBRC 110071</strain>
    </source>
</reference>
<dbReference type="GO" id="GO:0004386">
    <property type="term" value="F:helicase activity"/>
    <property type="evidence" value="ECO:0007669"/>
    <property type="project" value="UniProtKB-KW"/>
</dbReference>
<dbReference type="Pfam" id="PF18019">
    <property type="entry name" value="Cas3_HD"/>
    <property type="match status" value="1"/>
</dbReference>
<organism evidence="10 11">
    <name type="scientific">Litoribrevibacter albus</name>
    <dbReference type="NCBI Taxonomy" id="1473156"/>
    <lineage>
        <taxon>Bacteria</taxon>
        <taxon>Pseudomonadati</taxon>
        <taxon>Pseudomonadota</taxon>
        <taxon>Gammaproteobacteria</taxon>
        <taxon>Oceanospirillales</taxon>
        <taxon>Oceanospirillaceae</taxon>
        <taxon>Litoribrevibacter</taxon>
    </lineage>
</organism>
<evidence type="ECO:0000256" key="5">
    <source>
        <dbReference type="ARBA" id="ARBA00022801"/>
    </source>
</evidence>